<evidence type="ECO:0000313" key="3">
    <source>
        <dbReference type="Proteomes" id="UP001250858"/>
    </source>
</evidence>
<protein>
    <submittedName>
        <fullName evidence="2">DUF4253 domain-containing protein</fullName>
    </submittedName>
</protein>
<name>A0ABY9RRH7_9ACTN</name>
<reference evidence="2 3" key="1">
    <citation type="submission" date="2023-09" db="EMBL/GenBank/DDBJ databases">
        <title>Complete genome of Streptomyces roseicoloratus T14.</title>
        <authorList>
            <person name="Bashizi T."/>
            <person name="Kim M.-J."/>
            <person name="Lee G."/>
            <person name="Tagele S.B."/>
            <person name="Shin J.-H."/>
        </authorList>
    </citation>
    <scope>NUCLEOTIDE SEQUENCE [LARGE SCALE GENOMIC DNA]</scope>
    <source>
        <strain evidence="2 3">T14</strain>
    </source>
</reference>
<dbReference type="InterPro" id="IPR025349">
    <property type="entry name" value="DUF4253"/>
</dbReference>
<sequence length="343" mass="38260">MNVKPLLDALGLQEDAARTMADDLRTQIEELHGRLRGHRRKSLTSGDRAATARAIRLDHRWRRRPLGPAGSRAVSTTVYGATMSFVLPDGLPPGRFLSSGPARVWVSDEFPQDVDQLWPRLLSEQKDRRLVPLLCWPDALGRPLGLDHVDAVRLEEVLATDFAEYRRRRLPFWTDPTPAPAPEGVEPWPHDPGPPFEQWPGLAPQMPAASADPKPEEAAASLLSWFIETGRFGLDECRLMLVPARRGSDALASIGWSAEAPLPLLCALLRSWEDRFGARIVAVFGSELHVSVARPPVEAEHANLLALEHVLSTANNIIDDPPTPFPEYAMDLVGRTRWSFWWD</sequence>
<dbReference type="Proteomes" id="UP001250858">
    <property type="component" value="Chromosome"/>
</dbReference>
<evidence type="ECO:0000259" key="1">
    <source>
        <dbReference type="Pfam" id="PF14062"/>
    </source>
</evidence>
<keyword evidence="3" id="KW-1185">Reference proteome</keyword>
<dbReference type="Pfam" id="PF14062">
    <property type="entry name" value="DUF4253"/>
    <property type="match status" value="1"/>
</dbReference>
<dbReference type="EMBL" id="CP133762">
    <property type="protein sequence ID" value="WMX44540.1"/>
    <property type="molecule type" value="Genomic_DNA"/>
</dbReference>
<gene>
    <name evidence="2" type="ORF">RGF97_06295</name>
</gene>
<evidence type="ECO:0000313" key="2">
    <source>
        <dbReference type="EMBL" id="WMX44540.1"/>
    </source>
</evidence>
<organism evidence="2 3">
    <name type="scientific">Streptomyces roseicoloratus</name>
    <dbReference type="NCBI Taxonomy" id="2508722"/>
    <lineage>
        <taxon>Bacteria</taxon>
        <taxon>Bacillati</taxon>
        <taxon>Actinomycetota</taxon>
        <taxon>Actinomycetes</taxon>
        <taxon>Kitasatosporales</taxon>
        <taxon>Streptomycetaceae</taxon>
        <taxon>Streptomyces</taxon>
    </lineage>
</organism>
<dbReference type="RefSeq" id="WP_309548069.1">
    <property type="nucleotide sequence ID" value="NZ_CP133762.1"/>
</dbReference>
<proteinExistence type="predicted"/>
<feature type="domain" description="DUF4253" evidence="1">
    <location>
        <begin position="238"/>
        <end position="343"/>
    </location>
</feature>
<accession>A0ABY9RRH7</accession>